<sequence>MPLVPVLHPYIKRPLVFGWPADVPLPSLTSDGFDLEPLYPLRVLQIVIGPYMDQGADAALRLLLSTPFCNEVDCVSVVFHLLSFNTPRFQIVQEYVAPATMKEIRVINPALHYENTTISSTRDGKSVNFWILRIPVDDIGEELASDVEGSPALINLDILPSRNPETFYRDFYLLLNRVRRLLQSVARLQRLTLPMEFISGDPWLAEKIFGHLLNQPYLQEVQLSPPTVPGFDEDDRHVSFVQDTLLYWSALFKFEFLVPFRFIRRF</sequence>
<reference evidence="1 2" key="1">
    <citation type="journal article" date="2018" name="Evol. Lett.">
        <title>Horizontal gene cluster transfer increased hallucinogenic mushroom diversity.</title>
        <authorList>
            <person name="Reynolds H.T."/>
            <person name="Vijayakumar V."/>
            <person name="Gluck-Thaler E."/>
            <person name="Korotkin H.B."/>
            <person name="Matheny P.B."/>
            <person name="Slot J.C."/>
        </authorList>
    </citation>
    <scope>NUCLEOTIDE SEQUENCE [LARGE SCALE GENOMIC DNA]</scope>
    <source>
        <strain evidence="1 2">SRW20</strain>
    </source>
</reference>
<name>A0A409VJ04_9AGAR</name>
<dbReference type="InParanoid" id="A0A409VJ04"/>
<gene>
    <name evidence="1" type="ORF">CVT26_010943</name>
</gene>
<evidence type="ECO:0000313" key="1">
    <source>
        <dbReference type="EMBL" id="PPQ66241.1"/>
    </source>
</evidence>
<protein>
    <submittedName>
        <fullName evidence="1">Uncharacterized protein</fullName>
    </submittedName>
</protein>
<dbReference type="EMBL" id="NHYE01005635">
    <property type="protein sequence ID" value="PPQ66241.1"/>
    <property type="molecule type" value="Genomic_DNA"/>
</dbReference>
<accession>A0A409VJ04</accession>
<organism evidence="1 2">
    <name type="scientific">Gymnopilus dilepis</name>
    <dbReference type="NCBI Taxonomy" id="231916"/>
    <lineage>
        <taxon>Eukaryota</taxon>
        <taxon>Fungi</taxon>
        <taxon>Dikarya</taxon>
        <taxon>Basidiomycota</taxon>
        <taxon>Agaricomycotina</taxon>
        <taxon>Agaricomycetes</taxon>
        <taxon>Agaricomycetidae</taxon>
        <taxon>Agaricales</taxon>
        <taxon>Agaricineae</taxon>
        <taxon>Hymenogastraceae</taxon>
        <taxon>Gymnopilus</taxon>
    </lineage>
</organism>
<proteinExistence type="predicted"/>
<dbReference type="AlphaFoldDB" id="A0A409VJ04"/>
<dbReference type="OrthoDB" id="10500869at2759"/>
<comment type="caution">
    <text evidence="1">The sequence shown here is derived from an EMBL/GenBank/DDBJ whole genome shotgun (WGS) entry which is preliminary data.</text>
</comment>
<evidence type="ECO:0000313" key="2">
    <source>
        <dbReference type="Proteomes" id="UP000284706"/>
    </source>
</evidence>
<dbReference type="Proteomes" id="UP000284706">
    <property type="component" value="Unassembled WGS sequence"/>
</dbReference>
<keyword evidence="2" id="KW-1185">Reference proteome</keyword>